<accession>A0ABQ1LU40</accession>
<dbReference type="Proteomes" id="UP000636010">
    <property type="component" value="Unassembled WGS sequence"/>
</dbReference>
<feature type="transmembrane region" description="Helical" evidence="1">
    <location>
        <begin position="21"/>
        <end position="39"/>
    </location>
</feature>
<evidence type="ECO:0000313" key="3">
    <source>
        <dbReference type="EMBL" id="GGC29484.1"/>
    </source>
</evidence>
<proteinExistence type="predicted"/>
<keyword evidence="1" id="KW-0812">Transmembrane</keyword>
<keyword evidence="4" id="KW-1185">Reference proteome</keyword>
<name>A0ABQ1LU40_9BACT</name>
<keyword evidence="1" id="KW-1133">Transmembrane helix</keyword>
<reference evidence="4" key="1">
    <citation type="journal article" date="2019" name="Int. J. Syst. Evol. Microbiol.">
        <title>The Global Catalogue of Microorganisms (GCM) 10K type strain sequencing project: providing services to taxonomists for standard genome sequencing and annotation.</title>
        <authorList>
            <consortium name="The Broad Institute Genomics Platform"/>
            <consortium name="The Broad Institute Genome Sequencing Center for Infectious Disease"/>
            <person name="Wu L."/>
            <person name="Ma J."/>
        </authorList>
    </citation>
    <scope>NUCLEOTIDE SEQUENCE [LARGE SCALE GENOMIC DNA]</scope>
    <source>
        <strain evidence="4">CGMCC 1.10832</strain>
    </source>
</reference>
<evidence type="ECO:0000313" key="4">
    <source>
        <dbReference type="Proteomes" id="UP000636010"/>
    </source>
</evidence>
<evidence type="ECO:0000259" key="2">
    <source>
        <dbReference type="Pfam" id="PF13239"/>
    </source>
</evidence>
<dbReference type="EMBL" id="BMEC01000003">
    <property type="protein sequence ID" value="GGC29484.1"/>
    <property type="molecule type" value="Genomic_DNA"/>
</dbReference>
<gene>
    <name evidence="3" type="ORF">GCM10011506_13630</name>
</gene>
<evidence type="ECO:0000256" key="1">
    <source>
        <dbReference type="SAM" id="Phobius"/>
    </source>
</evidence>
<protein>
    <recommendedName>
        <fullName evidence="2">2TM domain-containing protein</fullName>
    </recommendedName>
</protein>
<keyword evidence="1" id="KW-0472">Membrane</keyword>
<sequence length="89" mass="10644">MDTNDRKLWEQAEAQVGFKRHAVTYLFVNIFLWGVWYFSSSNYSIGFPWPTFASLGWGIGLVSHYLKVYVFRENDAIQREYDQLKRKQK</sequence>
<dbReference type="Pfam" id="PF13239">
    <property type="entry name" value="2TM"/>
    <property type="match status" value="1"/>
</dbReference>
<organism evidence="3 4">
    <name type="scientific">Marivirga lumbricoides</name>
    <dbReference type="NCBI Taxonomy" id="1046115"/>
    <lineage>
        <taxon>Bacteria</taxon>
        <taxon>Pseudomonadati</taxon>
        <taxon>Bacteroidota</taxon>
        <taxon>Cytophagia</taxon>
        <taxon>Cytophagales</taxon>
        <taxon>Marivirgaceae</taxon>
        <taxon>Marivirga</taxon>
    </lineage>
</organism>
<feature type="domain" description="2TM" evidence="2">
    <location>
        <begin position="11"/>
        <end position="79"/>
    </location>
</feature>
<dbReference type="InterPro" id="IPR025698">
    <property type="entry name" value="2TM_dom"/>
</dbReference>
<feature type="transmembrane region" description="Helical" evidence="1">
    <location>
        <begin position="51"/>
        <end position="70"/>
    </location>
</feature>
<dbReference type="RefSeq" id="WP_188461591.1">
    <property type="nucleotide sequence ID" value="NZ_BAABHU010000003.1"/>
</dbReference>
<comment type="caution">
    <text evidence="3">The sequence shown here is derived from an EMBL/GenBank/DDBJ whole genome shotgun (WGS) entry which is preliminary data.</text>
</comment>